<keyword evidence="6" id="KW-0915">Sodium</keyword>
<evidence type="ECO:0000313" key="13">
    <source>
        <dbReference type="Proteomes" id="UP001140949"/>
    </source>
</evidence>
<dbReference type="GO" id="GO:0006814">
    <property type="term" value="P:sodium ion transport"/>
    <property type="evidence" value="ECO:0007669"/>
    <property type="project" value="UniProtKB-KW"/>
</dbReference>
<feature type="transmembrane region" description="Helical" evidence="10">
    <location>
        <begin position="408"/>
        <end position="429"/>
    </location>
</feature>
<feature type="domain" description="Sodium/calcium exchanger membrane region" evidence="11">
    <location>
        <begin position="445"/>
        <end position="596"/>
    </location>
</feature>
<feature type="transmembrane region" description="Helical" evidence="10">
    <location>
        <begin position="184"/>
        <end position="203"/>
    </location>
</feature>
<protein>
    <submittedName>
        <fullName evidence="12">Cation/calcium exchanger 4</fullName>
    </submittedName>
</protein>
<comment type="subcellular location">
    <subcellularLocation>
        <location evidence="1">Membrane</location>
        <topology evidence="1">Multi-pass membrane protein</topology>
    </subcellularLocation>
</comment>
<gene>
    <name evidence="12" type="ORF">M6B38_182040</name>
</gene>
<keyword evidence="3" id="KW-0050">Antiport</keyword>
<evidence type="ECO:0000256" key="8">
    <source>
        <dbReference type="ARBA" id="ARBA00023201"/>
    </source>
</evidence>
<evidence type="ECO:0000256" key="5">
    <source>
        <dbReference type="ARBA" id="ARBA00022989"/>
    </source>
</evidence>
<dbReference type="InterPro" id="IPR044880">
    <property type="entry name" value="NCX_ion-bd_dom_sf"/>
</dbReference>
<feature type="transmembrane region" description="Helical" evidence="10">
    <location>
        <begin position="145"/>
        <end position="172"/>
    </location>
</feature>
<feature type="transmembrane region" description="Helical" evidence="10">
    <location>
        <begin position="215"/>
        <end position="235"/>
    </location>
</feature>
<dbReference type="Gene3D" id="1.20.1420.30">
    <property type="entry name" value="NCX, central ion-binding region"/>
    <property type="match status" value="2"/>
</dbReference>
<feature type="transmembrane region" description="Helical" evidence="10">
    <location>
        <begin position="509"/>
        <end position="530"/>
    </location>
</feature>
<accession>A0AAX6EM01</accession>
<keyword evidence="2" id="KW-0813">Transport</keyword>
<comment type="similarity">
    <text evidence="9">Belongs to the Ca(2+):cation antiporter (CaCA) (TC 2.A.19) family. Cation/calcium exchanger (CCX) subfamily.</text>
</comment>
<sequence length="611" mass="66244">MSRIYSRRRKISALIHFLGLLLLFFFFYNRQHAPRNPNLSRSTEVSFMKNSSVRGFLGDPVASCHGLADHVGYESHCEFVKVNKRCSPGGFIDYIHFFYCHFGDYPAVGFVVLALWMMSLFYLLGNTAADYFCCNLEMLSDLLKLPPTVAGVTLLPFGNGAPDVFASIAAFMGSSAGNVGLNSVLGGAVFVTCVVVGTVSLFVADKDIQIDRKCFIRDVGFFLLALLSLSLIMIVGKVTVLGAALFVLIYVVYAFLVAANEYLRKHARMLKLDVVTPLLPAKGSVFSCENDLGESAYVSFGDGDVPHLPPWIWSTNVAIYSSNGGLSFEKPVRSLSWNDIVDGEEDASTSVPTKLFSLMEMPLVLSRRLTIPIVEEERWSKLYAVASATISPVLLAFLLSGGDGGADVGMVSYVAGGLVGLVLGTLSLLYTKSDHPPRKFLLPWVLGGFVMSIAWFYIIANELVALLVSFGVILRINPSILGLTVLAWGNSMGDLMANVSLAKNGGDGVQVAMSGCYAGPMFNTLVGLGTSMFLKTCSLAPSSYVLPKDISLVYTMVFLMSGLLWALIILPMNNMQPNRMLGFGLLILYVIFLLARVCIAVGVLPMIAGLH</sequence>
<evidence type="ECO:0000256" key="1">
    <source>
        <dbReference type="ARBA" id="ARBA00004141"/>
    </source>
</evidence>
<evidence type="ECO:0000256" key="3">
    <source>
        <dbReference type="ARBA" id="ARBA00022449"/>
    </source>
</evidence>
<reference evidence="12" key="1">
    <citation type="journal article" date="2023" name="GigaByte">
        <title>Genome assembly of the bearded iris, Iris pallida Lam.</title>
        <authorList>
            <person name="Bruccoleri R.E."/>
            <person name="Oakeley E.J."/>
            <person name="Faust A.M.E."/>
            <person name="Altorfer M."/>
            <person name="Dessus-Babus S."/>
            <person name="Burckhardt D."/>
            <person name="Oertli M."/>
            <person name="Naumann U."/>
            <person name="Petersen F."/>
            <person name="Wong J."/>
        </authorList>
    </citation>
    <scope>NUCLEOTIDE SEQUENCE</scope>
    <source>
        <strain evidence="12">GSM-AAB239-AS_SAM_17_03QT</strain>
    </source>
</reference>
<feature type="domain" description="Sodium/calcium exchanger membrane region" evidence="11">
    <location>
        <begin position="114"/>
        <end position="257"/>
    </location>
</feature>
<name>A0AAX6EM01_IRIPA</name>
<evidence type="ECO:0000256" key="10">
    <source>
        <dbReference type="SAM" id="Phobius"/>
    </source>
</evidence>
<dbReference type="EMBL" id="JANAVB010035619">
    <property type="protein sequence ID" value="KAJ6805074.1"/>
    <property type="molecule type" value="Genomic_DNA"/>
</dbReference>
<dbReference type="InterPro" id="IPR051359">
    <property type="entry name" value="CaCA_antiporter"/>
</dbReference>
<keyword evidence="8" id="KW-0406">Ion transport</keyword>
<dbReference type="InterPro" id="IPR004837">
    <property type="entry name" value="NaCa_Exmemb"/>
</dbReference>
<feature type="transmembrane region" description="Helical" evidence="10">
    <location>
        <begin position="441"/>
        <end position="460"/>
    </location>
</feature>
<feature type="transmembrane region" description="Helical" evidence="10">
    <location>
        <begin position="550"/>
        <end position="570"/>
    </location>
</feature>
<dbReference type="GO" id="GO:0016020">
    <property type="term" value="C:membrane"/>
    <property type="evidence" value="ECO:0007669"/>
    <property type="project" value="UniProtKB-SubCell"/>
</dbReference>
<dbReference type="PANTHER" id="PTHR12266">
    <property type="entry name" value="NA+/CA2+ K+ INDEPENDENT EXCHANGER"/>
    <property type="match status" value="1"/>
</dbReference>
<dbReference type="AlphaFoldDB" id="A0AAX6EM01"/>
<evidence type="ECO:0000256" key="4">
    <source>
        <dbReference type="ARBA" id="ARBA00022692"/>
    </source>
</evidence>
<dbReference type="GO" id="GO:0008324">
    <property type="term" value="F:monoatomic cation transmembrane transporter activity"/>
    <property type="evidence" value="ECO:0007669"/>
    <property type="project" value="TreeGrafter"/>
</dbReference>
<feature type="transmembrane region" description="Helical" evidence="10">
    <location>
        <begin position="241"/>
        <end position="263"/>
    </location>
</feature>
<reference evidence="12" key="2">
    <citation type="submission" date="2023-04" db="EMBL/GenBank/DDBJ databases">
        <authorList>
            <person name="Bruccoleri R.E."/>
            <person name="Oakeley E.J."/>
            <person name="Faust A.-M."/>
            <person name="Dessus-Babus S."/>
            <person name="Altorfer M."/>
            <person name="Burckhardt D."/>
            <person name="Oertli M."/>
            <person name="Naumann U."/>
            <person name="Petersen F."/>
            <person name="Wong J."/>
        </authorList>
    </citation>
    <scope>NUCLEOTIDE SEQUENCE</scope>
    <source>
        <strain evidence="12">GSM-AAB239-AS_SAM_17_03QT</strain>
        <tissue evidence="12">Leaf</tissue>
    </source>
</reference>
<keyword evidence="8" id="KW-0739">Sodium transport</keyword>
<keyword evidence="13" id="KW-1185">Reference proteome</keyword>
<keyword evidence="4 10" id="KW-0812">Transmembrane</keyword>
<evidence type="ECO:0000256" key="6">
    <source>
        <dbReference type="ARBA" id="ARBA00023053"/>
    </source>
</evidence>
<evidence type="ECO:0000256" key="7">
    <source>
        <dbReference type="ARBA" id="ARBA00023136"/>
    </source>
</evidence>
<evidence type="ECO:0000259" key="11">
    <source>
        <dbReference type="Pfam" id="PF01699"/>
    </source>
</evidence>
<feature type="transmembrane region" description="Helical" evidence="10">
    <location>
        <begin position="12"/>
        <end position="29"/>
    </location>
</feature>
<evidence type="ECO:0000256" key="9">
    <source>
        <dbReference type="ARBA" id="ARBA00038187"/>
    </source>
</evidence>
<comment type="caution">
    <text evidence="12">The sequence shown here is derived from an EMBL/GenBank/DDBJ whole genome shotgun (WGS) entry which is preliminary data.</text>
</comment>
<organism evidence="12 13">
    <name type="scientific">Iris pallida</name>
    <name type="common">Sweet iris</name>
    <dbReference type="NCBI Taxonomy" id="29817"/>
    <lineage>
        <taxon>Eukaryota</taxon>
        <taxon>Viridiplantae</taxon>
        <taxon>Streptophyta</taxon>
        <taxon>Embryophyta</taxon>
        <taxon>Tracheophyta</taxon>
        <taxon>Spermatophyta</taxon>
        <taxon>Magnoliopsida</taxon>
        <taxon>Liliopsida</taxon>
        <taxon>Asparagales</taxon>
        <taxon>Iridaceae</taxon>
        <taxon>Iridoideae</taxon>
        <taxon>Irideae</taxon>
        <taxon>Iris</taxon>
    </lineage>
</organism>
<feature type="transmembrane region" description="Helical" evidence="10">
    <location>
        <begin position="466"/>
        <end position="488"/>
    </location>
</feature>
<keyword evidence="5 10" id="KW-1133">Transmembrane helix</keyword>
<evidence type="ECO:0000313" key="12">
    <source>
        <dbReference type="EMBL" id="KAJ6805074.1"/>
    </source>
</evidence>
<dbReference type="GO" id="GO:0015297">
    <property type="term" value="F:antiporter activity"/>
    <property type="evidence" value="ECO:0007669"/>
    <property type="project" value="UniProtKB-KW"/>
</dbReference>
<dbReference type="PANTHER" id="PTHR12266:SF0">
    <property type="entry name" value="MITOCHONDRIAL SODIUM_CALCIUM EXCHANGER PROTEIN"/>
    <property type="match status" value="1"/>
</dbReference>
<proteinExistence type="inferred from homology"/>
<keyword evidence="7 10" id="KW-0472">Membrane</keyword>
<feature type="transmembrane region" description="Helical" evidence="10">
    <location>
        <begin position="582"/>
        <end position="608"/>
    </location>
</feature>
<dbReference type="Proteomes" id="UP001140949">
    <property type="component" value="Unassembled WGS sequence"/>
</dbReference>
<evidence type="ECO:0000256" key="2">
    <source>
        <dbReference type="ARBA" id="ARBA00022448"/>
    </source>
</evidence>
<dbReference type="Pfam" id="PF01699">
    <property type="entry name" value="Na_Ca_ex"/>
    <property type="match status" value="2"/>
</dbReference>
<feature type="transmembrane region" description="Helical" evidence="10">
    <location>
        <begin position="105"/>
        <end position="124"/>
    </location>
</feature>